<dbReference type="VEuPathDB" id="GiardiaDB:QR46_4404"/>
<dbReference type="PANTHER" id="PTHR11586">
    <property type="entry name" value="TRNA-AMINOACYLATION COFACTOR ARC1 FAMILY MEMBER"/>
    <property type="match status" value="1"/>
</dbReference>
<proteinExistence type="predicted"/>
<feature type="domain" description="TRNA-binding" evidence="5">
    <location>
        <begin position="73"/>
        <end position="181"/>
    </location>
</feature>
<dbReference type="GO" id="GO:0004812">
    <property type="term" value="F:aminoacyl-tRNA ligase activity"/>
    <property type="evidence" value="ECO:0007669"/>
    <property type="project" value="UniProtKB-KW"/>
</dbReference>
<dbReference type="PROSITE" id="PS50886">
    <property type="entry name" value="TRBD"/>
    <property type="match status" value="1"/>
</dbReference>
<evidence type="ECO:0000313" key="6">
    <source>
        <dbReference type="EMBL" id="KWX11630.1"/>
    </source>
</evidence>
<dbReference type="GO" id="GO:0000049">
    <property type="term" value="F:tRNA binding"/>
    <property type="evidence" value="ECO:0007669"/>
    <property type="project" value="UniProtKB-UniRule"/>
</dbReference>
<dbReference type="AlphaFoldDB" id="A0A132NNG2"/>
<reference evidence="6 7" key="1">
    <citation type="journal article" date="2015" name="Mol. Biochem. Parasitol.">
        <title>Identification of polymorphic genes for use in assemblage B genotyping assays through comparative genomics of multiple assemblage B Giardia duodenalis isolates.</title>
        <authorList>
            <person name="Wielinga C."/>
            <person name="Thompson R.C."/>
            <person name="Monis P."/>
            <person name="Ryan U."/>
        </authorList>
    </citation>
    <scope>NUCLEOTIDE SEQUENCE [LARGE SCALE GENOMIC DNA]</scope>
    <source>
        <strain evidence="6 7">BAH15c1</strain>
    </source>
</reference>
<dbReference type="SUPFAM" id="SSF50249">
    <property type="entry name" value="Nucleic acid-binding proteins"/>
    <property type="match status" value="1"/>
</dbReference>
<feature type="compositionally biased region" description="Basic residues" evidence="4">
    <location>
        <begin position="45"/>
        <end position="55"/>
    </location>
</feature>
<dbReference type="InterPro" id="IPR002547">
    <property type="entry name" value="tRNA-bd_dom"/>
</dbReference>
<feature type="region of interest" description="Disordered" evidence="4">
    <location>
        <begin position="41"/>
        <end position="61"/>
    </location>
</feature>
<dbReference type="InterPro" id="IPR051270">
    <property type="entry name" value="Tyrosine-tRNA_ligase_regulator"/>
</dbReference>
<keyword evidence="2 3" id="KW-0694">RNA-binding</keyword>
<dbReference type="PANTHER" id="PTHR11586:SF37">
    <property type="entry name" value="TRNA-BINDING DOMAIN-CONTAINING PROTEIN"/>
    <property type="match status" value="1"/>
</dbReference>
<evidence type="ECO:0000256" key="2">
    <source>
        <dbReference type="ARBA" id="ARBA00022884"/>
    </source>
</evidence>
<accession>A0A132NNG2</accession>
<dbReference type="InterPro" id="IPR012340">
    <property type="entry name" value="NA-bd_OB-fold"/>
</dbReference>
<organism evidence="6 7">
    <name type="scientific">Giardia duodenalis assemblage B</name>
    <dbReference type="NCBI Taxonomy" id="1394984"/>
    <lineage>
        <taxon>Eukaryota</taxon>
        <taxon>Metamonada</taxon>
        <taxon>Diplomonadida</taxon>
        <taxon>Hexamitidae</taxon>
        <taxon>Giardiinae</taxon>
        <taxon>Giardia</taxon>
    </lineage>
</organism>
<evidence type="ECO:0000256" key="1">
    <source>
        <dbReference type="ARBA" id="ARBA00022555"/>
    </source>
</evidence>
<gene>
    <name evidence="6" type="ORF">QR46_4404</name>
</gene>
<dbReference type="Proteomes" id="UP000070089">
    <property type="component" value="Unassembled WGS sequence"/>
</dbReference>
<keyword evidence="1 3" id="KW-0820">tRNA-binding</keyword>
<evidence type="ECO:0000313" key="7">
    <source>
        <dbReference type="Proteomes" id="UP000070089"/>
    </source>
</evidence>
<dbReference type="FunFam" id="2.40.50.140:FF:000555">
    <property type="entry name" value="Methionyl-tRNA synthetase"/>
    <property type="match status" value="1"/>
</dbReference>
<comment type="caution">
    <text evidence="6">The sequence shown here is derived from an EMBL/GenBank/DDBJ whole genome shotgun (WGS) entry which is preliminary data.</text>
</comment>
<evidence type="ECO:0000256" key="3">
    <source>
        <dbReference type="PROSITE-ProRule" id="PRU00209"/>
    </source>
</evidence>
<dbReference type="Gene3D" id="2.40.50.140">
    <property type="entry name" value="Nucleic acid-binding proteins"/>
    <property type="match status" value="1"/>
</dbReference>
<evidence type="ECO:0000256" key="4">
    <source>
        <dbReference type="SAM" id="MobiDB-lite"/>
    </source>
</evidence>
<dbReference type="EMBL" id="JXTI01000168">
    <property type="protein sequence ID" value="KWX11630.1"/>
    <property type="molecule type" value="Genomic_DNA"/>
</dbReference>
<keyword evidence="6" id="KW-0436">Ligase</keyword>
<sequence length="245" mass="25787">MRGSDHRLLMAEPGQVGPLSNDIAAVESLIDRLGAHLGEAPTQVAKKKSEGKKKAGAVPPEAPVAELPPSIAAFEKCDIRVSQILTCTIPDYSEKLLVLTIDIGGGETREFAAGIAKYYKPEELVGKRIMTILNLKPRPMAGGAIVSNAMLFCGSCGAGDEKELVKLCLPPQTAPPGTRIVPTGYTDKDPKPLAPAPATDPKKNFSRMAEHLTSKDSIVMLADLALVAGEYGPVSVEVPDGSHIG</sequence>
<name>A0A132NNG2_GIAIN</name>
<dbReference type="Pfam" id="PF01588">
    <property type="entry name" value="tRNA_bind"/>
    <property type="match status" value="1"/>
</dbReference>
<feature type="region of interest" description="Disordered" evidence="4">
    <location>
        <begin position="178"/>
        <end position="204"/>
    </location>
</feature>
<protein>
    <submittedName>
        <fullName evidence="6">Methionyl-tRNA synthetase</fullName>
    </submittedName>
</protein>
<keyword evidence="6" id="KW-0030">Aminoacyl-tRNA synthetase</keyword>
<evidence type="ECO:0000259" key="5">
    <source>
        <dbReference type="PROSITE" id="PS50886"/>
    </source>
</evidence>
<dbReference type="OrthoDB" id="10255023at2759"/>